<dbReference type="Proteomes" id="UP000008207">
    <property type="component" value="Chromosome"/>
</dbReference>
<evidence type="ECO:0008006" key="3">
    <source>
        <dbReference type="Google" id="ProtNLM"/>
    </source>
</evidence>
<dbReference type="InterPro" id="IPR011008">
    <property type="entry name" value="Dimeric_a/b-barrel"/>
</dbReference>
<proteinExistence type="predicted"/>
<dbReference type="HOGENOM" id="CLU_136844_0_0_5"/>
<dbReference type="RefSeq" id="WP_015927560.1">
    <property type="nucleotide sequence ID" value="NC_011894.1"/>
</dbReference>
<keyword evidence="2" id="KW-1185">Reference proteome</keyword>
<dbReference type="SUPFAM" id="SSF54909">
    <property type="entry name" value="Dimeric alpha+beta barrel"/>
    <property type="match status" value="1"/>
</dbReference>
<dbReference type="EMBL" id="CP001349">
    <property type="protein sequence ID" value="ACL55856.1"/>
    <property type="molecule type" value="Genomic_DNA"/>
</dbReference>
<dbReference type="Pfam" id="PF07237">
    <property type="entry name" value="DUF1428"/>
    <property type="match status" value="1"/>
</dbReference>
<evidence type="ECO:0000313" key="2">
    <source>
        <dbReference type="Proteomes" id="UP000008207"/>
    </source>
</evidence>
<protein>
    <recommendedName>
        <fullName evidence="3">RNA signal recognition particle 4.5S RNA</fullName>
    </recommendedName>
</protein>
<evidence type="ECO:0000313" key="1">
    <source>
        <dbReference type="EMBL" id="ACL55856.1"/>
    </source>
</evidence>
<sequence>MAYVEGFALAVPHANRQTYEKMAVVAAHVYKEHGALSVIESWGDDVPDGGITSFPMAVKAKADEAVVFSWVLWPSREARDAGNAKVFADPRMKPTADAPFDSKRMIYGGFEVFVEA</sequence>
<dbReference type="InterPro" id="IPR009874">
    <property type="entry name" value="DUF1428"/>
</dbReference>
<dbReference type="OrthoDB" id="9792392at2"/>
<accession>B8IGF6</accession>
<dbReference type="PIRSF" id="PIRSF007028">
    <property type="entry name" value="UCP007028"/>
    <property type="match status" value="1"/>
</dbReference>
<dbReference type="AlphaFoldDB" id="B8IGF6"/>
<dbReference type="STRING" id="460265.Mnod_0827"/>
<gene>
    <name evidence="1" type="ordered locus">Mnod_0827</name>
</gene>
<organism evidence="1 2">
    <name type="scientific">Methylobacterium nodulans (strain LMG 21967 / CNCM I-2342 / ORS 2060)</name>
    <dbReference type="NCBI Taxonomy" id="460265"/>
    <lineage>
        <taxon>Bacteria</taxon>
        <taxon>Pseudomonadati</taxon>
        <taxon>Pseudomonadota</taxon>
        <taxon>Alphaproteobacteria</taxon>
        <taxon>Hyphomicrobiales</taxon>
        <taxon>Methylobacteriaceae</taxon>
        <taxon>Methylobacterium</taxon>
    </lineage>
</organism>
<name>B8IGF6_METNO</name>
<reference evidence="1 2" key="1">
    <citation type="submission" date="2009-01" db="EMBL/GenBank/DDBJ databases">
        <title>Complete sequence of chromosome of Methylobacterium nodulans ORS 2060.</title>
        <authorList>
            <consortium name="US DOE Joint Genome Institute"/>
            <person name="Lucas S."/>
            <person name="Copeland A."/>
            <person name="Lapidus A."/>
            <person name="Glavina del Rio T."/>
            <person name="Dalin E."/>
            <person name="Tice H."/>
            <person name="Bruce D."/>
            <person name="Goodwin L."/>
            <person name="Pitluck S."/>
            <person name="Sims D."/>
            <person name="Brettin T."/>
            <person name="Detter J.C."/>
            <person name="Han C."/>
            <person name="Larimer F."/>
            <person name="Land M."/>
            <person name="Hauser L."/>
            <person name="Kyrpides N."/>
            <person name="Ivanova N."/>
            <person name="Marx C.J."/>
            <person name="Richardson P."/>
        </authorList>
    </citation>
    <scope>NUCLEOTIDE SEQUENCE [LARGE SCALE GENOMIC DNA]</scope>
    <source>
        <strain evidence="2">LMG 21967 / CNCM I-2342 / ORS 2060</strain>
    </source>
</reference>
<dbReference type="Gene3D" id="3.30.70.100">
    <property type="match status" value="1"/>
</dbReference>
<dbReference type="KEGG" id="mno:Mnod_0827"/>
<dbReference type="eggNOG" id="COG5507">
    <property type="taxonomic scope" value="Bacteria"/>
</dbReference>